<evidence type="ECO:0000313" key="8">
    <source>
        <dbReference type="EMBL" id="MDI6448609.1"/>
    </source>
</evidence>
<evidence type="ECO:0000256" key="2">
    <source>
        <dbReference type="ARBA" id="ARBA00022729"/>
    </source>
</evidence>
<dbReference type="Proteomes" id="UP001431776">
    <property type="component" value="Unassembled WGS sequence"/>
</dbReference>
<dbReference type="GO" id="GO:0016491">
    <property type="term" value="F:oxidoreductase activity"/>
    <property type="evidence" value="ECO:0007669"/>
    <property type="project" value="InterPro"/>
</dbReference>
<dbReference type="EMBL" id="JASCXX010000005">
    <property type="protein sequence ID" value="MDI6448609.1"/>
    <property type="molecule type" value="Genomic_DNA"/>
</dbReference>
<keyword evidence="2" id="KW-0732">Signal</keyword>
<keyword evidence="9" id="KW-1185">Reference proteome</keyword>
<keyword evidence="1" id="KW-0285">Flavoprotein</keyword>
<dbReference type="PANTHER" id="PTHR46091:SF3">
    <property type="entry name" value="AMINE OXIDASE DOMAIN-CONTAINING PROTEIN"/>
    <property type="match status" value="1"/>
</dbReference>
<dbReference type="RefSeq" id="WP_349244020.1">
    <property type="nucleotide sequence ID" value="NZ_JASCXX010000005.1"/>
</dbReference>
<evidence type="ECO:0000256" key="4">
    <source>
        <dbReference type="ARBA" id="ARBA00022857"/>
    </source>
</evidence>
<dbReference type="InterPro" id="IPR036188">
    <property type="entry name" value="FAD/NAD-bd_sf"/>
</dbReference>
<dbReference type="InterPro" id="IPR002937">
    <property type="entry name" value="Amino_oxidase"/>
</dbReference>
<name>A0AAW6TY15_9BACT</name>
<dbReference type="Gene3D" id="3.50.50.60">
    <property type="entry name" value="FAD/NAD(P)-binding domain"/>
    <property type="match status" value="2"/>
</dbReference>
<dbReference type="PANTHER" id="PTHR46091">
    <property type="entry name" value="BLR7054 PROTEIN"/>
    <property type="match status" value="1"/>
</dbReference>
<keyword evidence="4" id="KW-0521">NADP</keyword>
<dbReference type="Pfam" id="PF01593">
    <property type="entry name" value="Amino_oxidase"/>
    <property type="match status" value="1"/>
</dbReference>
<feature type="domain" description="Amine oxidase" evidence="7">
    <location>
        <begin position="17"/>
        <end position="312"/>
    </location>
</feature>
<gene>
    <name evidence="8" type="ORF">QJ522_06100</name>
</gene>
<organism evidence="8 9">
    <name type="scientific">Anaerobaca lacustris</name>
    <dbReference type="NCBI Taxonomy" id="3044600"/>
    <lineage>
        <taxon>Bacteria</taxon>
        <taxon>Pseudomonadati</taxon>
        <taxon>Planctomycetota</taxon>
        <taxon>Phycisphaerae</taxon>
        <taxon>Sedimentisphaerales</taxon>
        <taxon>Anaerobacaceae</taxon>
        <taxon>Anaerobaca</taxon>
    </lineage>
</organism>
<evidence type="ECO:0000256" key="1">
    <source>
        <dbReference type="ARBA" id="ARBA00022630"/>
    </source>
</evidence>
<proteinExistence type="predicted"/>
<evidence type="ECO:0000256" key="5">
    <source>
        <dbReference type="ARBA" id="ARBA00023027"/>
    </source>
</evidence>
<comment type="caution">
    <text evidence="8">The sequence shown here is derived from an EMBL/GenBank/DDBJ whole genome shotgun (WGS) entry which is preliminary data.</text>
</comment>
<evidence type="ECO:0000256" key="3">
    <source>
        <dbReference type="ARBA" id="ARBA00022827"/>
    </source>
</evidence>
<feature type="transmembrane region" description="Helical" evidence="6">
    <location>
        <begin position="451"/>
        <end position="472"/>
    </location>
</feature>
<dbReference type="SUPFAM" id="SSF51905">
    <property type="entry name" value="FAD/NAD(P)-binding domain"/>
    <property type="match status" value="1"/>
</dbReference>
<evidence type="ECO:0000313" key="9">
    <source>
        <dbReference type="Proteomes" id="UP001431776"/>
    </source>
</evidence>
<keyword evidence="3" id="KW-0274">FAD</keyword>
<keyword evidence="6" id="KW-0812">Transmembrane</keyword>
<protein>
    <submittedName>
        <fullName evidence="8">NAD(P)/FAD-dependent oxidoreductase</fullName>
    </submittedName>
</protein>
<reference evidence="8" key="1">
    <citation type="submission" date="2023-05" db="EMBL/GenBank/DDBJ databases">
        <title>Anaerotaeda fermentans gen. nov., sp. nov., a novel anaerobic planctomycete of the new family within the order Sedimentisphaerales isolated from Taman Peninsula, Russia.</title>
        <authorList>
            <person name="Khomyakova M.A."/>
            <person name="Merkel A.Y."/>
            <person name="Slobodkin A.I."/>
        </authorList>
    </citation>
    <scope>NUCLEOTIDE SEQUENCE</scope>
    <source>
        <strain evidence="8">M17dextr</strain>
    </source>
</reference>
<dbReference type="InterPro" id="IPR052206">
    <property type="entry name" value="Retinol_saturase"/>
</dbReference>
<evidence type="ECO:0000256" key="6">
    <source>
        <dbReference type="SAM" id="Phobius"/>
    </source>
</evidence>
<accession>A0AAW6TY15</accession>
<keyword evidence="5" id="KW-0520">NAD</keyword>
<evidence type="ECO:0000259" key="7">
    <source>
        <dbReference type="Pfam" id="PF01593"/>
    </source>
</evidence>
<keyword evidence="6" id="KW-0472">Membrane</keyword>
<sequence length="478" mass="51016">MAMGPSKYDTVVIGGGMSGLTCAALQARRGKRVAVVESGPHPSPTLRGFTRKGIYLDSGFHYGGSAGEGGLLPHLLGQLGASGALEGRLHTLRAFDRVRFLKPDFEFAFPQGWEALEQALCEAFPSDADAVGQFLRQVKTLWHQGKATFLADYGKSLGTLFFGNGCSAQEAIDRCTANPVLAALLSCHGILYGTGAHETSLIFHSLVVGSFYESACMVRGGGRVVVEALEAVLQEAGVDLVCGHKVVGVRGNDQGAFAAAELDSGDCLTARCCISTIHPKCLLELVPSHAFSPAYRRRILGLEETPSAVVLFGRCPSAAFSGNLILLGEPRAIPCWQRLPLEERPLFVSVAPMNDGAVSIICPATLDDIPGWDGREKRPEGYQDWKKGLADRLSRHVATHAGDLLGRFDLLDVATPLTFRDWLGSPEGGLYGVKHRLVDLPLLPRTRMQGLYLSGQAIVAPGVLGALCAGFLTDSYVS</sequence>
<keyword evidence="6" id="KW-1133">Transmembrane helix</keyword>
<dbReference type="AlphaFoldDB" id="A0AAW6TY15"/>